<comment type="caution">
    <text evidence="1">The sequence shown here is derived from an EMBL/GenBank/DDBJ whole genome shotgun (WGS) entry which is preliminary data.</text>
</comment>
<reference evidence="1" key="1">
    <citation type="submission" date="2020-08" db="EMBL/GenBank/DDBJ databases">
        <title>Genomic Encyclopedia of Type Strains, Phase IV (KMG-V): Genome sequencing to study the core and pangenomes of soil and plant-associated prokaryotes.</title>
        <authorList>
            <person name="Whitman W."/>
        </authorList>
    </citation>
    <scope>NUCLEOTIDE SEQUENCE [LARGE SCALE GENOMIC DNA]</scope>
    <source>
        <strain evidence="1">M8UP27</strain>
    </source>
</reference>
<evidence type="ECO:0000313" key="2">
    <source>
        <dbReference type="Proteomes" id="UP000568106"/>
    </source>
</evidence>
<dbReference type="AlphaFoldDB" id="A0A7W8INK0"/>
<protein>
    <submittedName>
        <fullName evidence="1">Uncharacterized protein</fullName>
    </submittedName>
</protein>
<sequence>MGRPVKWSRDLHSIRERAAHARTETWGRVDIEGLFGVGRATAQTLMKAIGEVQPVGGAHFVERNFLLSFLDAMIDAQDFDQAFRSRVREAEAPPSPKPLRVALPADLRSIMLRDLPEHISLSPGRLEITADSTVAMLESLALLAQAMQNDLAQVQAVLEPPARPPEVEDDDLRAFLAELRSQHQS</sequence>
<proteinExistence type="predicted"/>
<dbReference type="EMBL" id="JACHDY010000009">
    <property type="protein sequence ID" value="MBB5319448.1"/>
    <property type="molecule type" value="Genomic_DNA"/>
</dbReference>
<keyword evidence="2" id="KW-1185">Reference proteome</keyword>
<name>A0A7W8INK0_9BACT</name>
<accession>A0A7W8INK0</accession>
<gene>
    <name evidence="1" type="ORF">HDF09_004157</name>
</gene>
<evidence type="ECO:0000313" key="1">
    <source>
        <dbReference type="EMBL" id="MBB5319448.1"/>
    </source>
</evidence>
<dbReference type="Proteomes" id="UP000568106">
    <property type="component" value="Unassembled WGS sequence"/>
</dbReference>
<organism evidence="1 2">
    <name type="scientific">Tunturiibacter empetritectus</name>
    <dbReference type="NCBI Taxonomy" id="3069691"/>
    <lineage>
        <taxon>Bacteria</taxon>
        <taxon>Pseudomonadati</taxon>
        <taxon>Acidobacteriota</taxon>
        <taxon>Terriglobia</taxon>
        <taxon>Terriglobales</taxon>
        <taxon>Acidobacteriaceae</taxon>
        <taxon>Tunturiibacter</taxon>
    </lineage>
</organism>